<dbReference type="InterPro" id="IPR036291">
    <property type="entry name" value="NAD(P)-bd_dom_sf"/>
</dbReference>
<comment type="similarity">
    <text evidence="5">Belongs to the zinc-containing alcohol dehydrogenase family.</text>
</comment>
<accession>A0ABT6KVH9</accession>
<dbReference type="PROSITE" id="PS00059">
    <property type="entry name" value="ADH_ZINC"/>
    <property type="match status" value="1"/>
</dbReference>
<feature type="domain" description="Enoyl reductase (ER)" evidence="6">
    <location>
        <begin position="7"/>
        <end position="334"/>
    </location>
</feature>
<dbReference type="InterPro" id="IPR020843">
    <property type="entry name" value="ER"/>
</dbReference>
<dbReference type="Proteomes" id="UP001160130">
    <property type="component" value="Unassembled WGS sequence"/>
</dbReference>
<evidence type="ECO:0000256" key="4">
    <source>
        <dbReference type="ARBA" id="ARBA00023002"/>
    </source>
</evidence>
<organism evidence="7 8">
    <name type="scientific">Mycolicibacterium frederiksbergense</name>
    <dbReference type="NCBI Taxonomy" id="117567"/>
    <lineage>
        <taxon>Bacteria</taxon>
        <taxon>Bacillati</taxon>
        <taxon>Actinomycetota</taxon>
        <taxon>Actinomycetes</taxon>
        <taxon>Mycobacteriales</taxon>
        <taxon>Mycobacteriaceae</taxon>
        <taxon>Mycolicibacterium</taxon>
    </lineage>
</organism>
<comment type="caution">
    <text evidence="7">The sequence shown here is derived from an EMBL/GenBank/DDBJ whole genome shotgun (WGS) entry which is preliminary data.</text>
</comment>
<dbReference type="InterPro" id="IPR013149">
    <property type="entry name" value="ADH-like_C"/>
</dbReference>
<dbReference type="Pfam" id="PF08240">
    <property type="entry name" value="ADH_N"/>
    <property type="match status" value="1"/>
</dbReference>
<reference evidence="7 8" key="1">
    <citation type="submission" date="2023-04" db="EMBL/GenBank/DDBJ databases">
        <title>Forest soil microbial communities from Buena Vista Peninsula, Colon Province, Panama.</title>
        <authorList>
            <person name="Bouskill N."/>
        </authorList>
    </citation>
    <scope>NUCLEOTIDE SEQUENCE [LARGE SCALE GENOMIC DNA]</scope>
    <source>
        <strain evidence="7 8">AC80</strain>
    </source>
</reference>
<keyword evidence="2 5" id="KW-0479">Metal-binding</keyword>
<evidence type="ECO:0000256" key="5">
    <source>
        <dbReference type="RuleBase" id="RU361277"/>
    </source>
</evidence>
<evidence type="ECO:0000256" key="3">
    <source>
        <dbReference type="ARBA" id="ARBA00022833"/>
    </source>
</evidence>
<evidence type="ECO:0000313" key="7">
    <source>
        <dbReference type="EMBL" id="MDH6194723.1"/>
    </source>
</evidence>
<protein>
    <submittedName>
        <fullName evidence="7">2-desacetyl-2-hydroxyethyl bacteriochlorophyllide A dehydrogenase</fullName>
    </submittedName>
</protein>
<evidence type="ECO:0000256" key="1">
    <source>
        <dbReference type="ARBA" id="ARBA00001947"/>
    </source>
</evidence>
<keyword evidence="8" id="KW-1185">Reference proteome</keyword>
<dbReference type="Pfam" id="PF00107">
    <property type="entry name" value="ADH_zinc_N"/>
    <property type="match status" value="1"/>
</dbReference>
<dbReference type="PANTHER" id="PTHR43401">
    <property type="entry name" value="L-THREONINE 3-DEHYDROGENASE"/>
    <property type="match status" value="1"/>
</dbReference>
<dbReference type="PANTHER" id="PTHR43401:SF2">
    <property type="entry name" value="L-THREONINE 3-DEHYDROGENASE"/>
    <property type="match status" value="1"/>
</dbReference>
<dbReference type="InterPro" id="IPR002328">
    <property type="entry name" value="ADH_Zn_CS"/>
</dbReference>
<dbReference type="SUPFAM" id="SSF50129">
    <property type="entry name" value="GroES-like"/>
    <property type="match status" value="1"/>
</dbReference>
<dbReference type="EMBL" id="JARXVE010000002">
    <property type="protein sequence ID" value="MDH6194723.1"/>
    <property type="molecule type" value="Genomic_DNA"/>
</dbReference>
<keyword evidence="4" id="KW-0560">Oxidoreductase</keyword>
<dbReference type="SUPFAM" id="SSF51735">
    <property type="entry name" value="NAD(P)-binding Rossmann-fold domains"/>
    <property type="match status" value="1"/>
</dbReference>
<keyword evidence="3 5" id="KW-0862">Zinc</keyword>
<sequence>MRALVYEAPRTMNMREEQRPAPGRGDVLIRVLYSGICGSELSGFLGQNSLRTPPQVFGHELSGYIEEIGADVPEQWAVGARVTANPLVSCGQCAYCVSARHQLCQRRLLLGASLPGSNAEYVVVPAAALEAVPDGMDLRDASMAEPAACAVHAVSLAEIGPASSALVVGAGPIGLFIIQVLRAHGVTRVLVTDRNDERRRMAAALGAIPVLGGEEQLLAEVHAHTGAGVQVAFDAAGTQDTRRICVAATAPGGKVMLVGLHTDETSLPVNTVIRNEIALCGVFAYTPSAFRTALSWLADGRLGLRTGVVEADLADGPDWYQRLVAGDPAAKVLLRPAPAAEGDA</sequence>
<dbReference type="InterPro" id="IPR050129">
    <property type="entry name" value="Zn_alcohol_dh"/>
</dbReference>
<dbReference type="Gene3D" id="3.40.50.720">
    <property type="entry name" value="NAD(P)-binding Rossmann-like Domain"/>
    <property type="match status" value="1"/>
</dbReference>
<evidence type="ECO:0000313" key="8">
    <source>
        <dbReference type="Proteomes" id="UP001160130"/>
    </source>
</evidence>
<evidence type="ECO:0000259" key="6">
    <source>
        <dbReference type="SMART" id="SM00829"/>
    </source>
</evidence>
<name>A0ABT6KVH9_9MYCO</name>
<dbReference type="SMART" id="SM00829">
    <property type="entry name" value="PKS_ER"/>
    <property type="match status" value="1"/>
</dbReference>
<dbReference type="RefSeq" id="WP_280831386.1">
    <property type="nucleotide sequence ID" value="NZ_JARXVE010000002.1"/>
</dbReference>
<evidence type="ECO:0000256" key="2">
    <source>
        <dbReference type="ARBA" id="ARBA00022723"/>
    </source>
</evidence>
<dbReference type="Gene3D" id="3.90.180.10">
    <property type="entry name" value="Medium-chain alcohol dehydrogenases, catalytic domain"/>
    <property type="match status" value="1"/>
</dbReference>
<proteinExistence type="inferred from homology"/>
<comment type="cofactor">
    <cofactor evidence="1 5">
        <name>Zn(2+)</name>
        <dbReference type="ChEBI" id="CHEBI:29105"/>
    </cofactor>
</comment>
<gene>
    <name evidence="7" type="ORF">M2272_001352</name>
</gene>
<dbReference type="InterPro" id="IPR011032">
    <property type="entry name" value="GroES-like_sf"/>
</dbReference>
<dbReference type="InterPro" id="IPR013154">
    <property type="entry name" value="ADH-like_N"/>
</dbReference>